<dbReference type="PANTHER" id="PTHR12266:SF0">
    <property type="entry name" value="MITOCHONDRIAL SODIUM_CALCIUM EXCHANGER PROTEIN"/>
    <property type="match status" value="1"/>
</dbReference>
<evidence type="ECO:0000256" key="4">
    <source>
        <dbReference type="ARBA" id="ARBA00022568"/>
    </source>
</evidence>
<evidence type="ECO:0000256" key="7">
    <source>
        <dbReference type="ARBA" id="ARBA00023136"/>
    </source>
</evidence>
<keyword evidence="4" id="KW-0109">Calcium transport</keyword>
<sequence>MPGVRHTGFSTRHRCATRNFTRSGTIRSRISIPPISKHRMRSLTNASMYSDCQAVAERMNVPVKNWKDEFKSCFKLLENDDWANQTWVSKTISILMVPFYIGGRWTIPQLPINNDKRQAVWNKPLAMIQAFLVPIVFCVFLYQYRMPAFGPLPRIALSVIIGFGLSLLVGLTTDLQKPPKYWCIFPFVGFGTGMLWIYIEANEILNILTALGTFWNVSNAVMGLTFLGWANNVGDFVADLTIAKEGQSRCAFSAAFAGPPLYLLASVGLACFVTSAANGFTDIPINIQNVEIVLFICVIVCAMASLLPLVFRRFHADRFVAICLIVAYLFAFVISLLTGLEILWPPTASSSSSSQQ</sequence>
<dbReference type="InterPro" id="IPR004837">
    <property type="entry name" value="NaCa_Exmemb"/>
</dbReference>
<dbReference type="GO" id="GO:0005432">
    <property type="term" value="F:calcium:sodium antiporter activity"/>
    <property type="evidence" value="ECO:0007669"/>
    <property type="project" value="TreeGrafter"/>
</dbReference>
<keyword evidence="4" id="KW-0106">Calcium</keyword>
<evidence type="ECO:0000259" key="9">
    <source>
        <dbReference type="Pfam" id="PF01699"/>
    </source>
</evidence>
<dbReference type="GO" id="GO:0016020">
    <property type="term" value="C:membrane"/>
    <property type="evidence" value="ECO:0007669"/>
    <property type="project" value="UniProtKB-SubCell"/>
</dbReference>
<evidence type="ECO:0000256" key="5">
    <source>
        <dbReference type="ARBA" id="ARBA00022692"/>
    </source>
</evidence>
<name>E4Y6Q3_OIKDI</name>
<gene>
    <name evidence="10" type="ORF">GSOID_T00025200001</name>
</gene>
<feature type="transmembrane region" description="Helical" evidence="8">
    <location>
        <begin position="251"/>
        <end position="280"/>
    </location>
</feature>
<feature type="transmembrane region" description="Helical" evidence="8">
    <location>
        <begin position="151"/>
        <end position="169"/>
    </location>
</feature>
<feature type="transmembrane region" description="Helical" evidence="8">
    <location>
        <begin position="205"/>
        <end position="230"/>
    </location>
</feature>
<evidence type="ECO:0000313" key="10">
    <source>
        <dbReference type="EMBL" id="CBY31303.1"/>
    </source>
</evidence>
<keyword evidence="7 8" id="KW-0472">Membrane</keyword>
<comment type="subcellular location">
    <subcellularLocation>
        <location evidence="1">Membrane</location>
        <topology evidence="1">Multi-pass membrane protein</topology>
    </subcellularLocation>
</comment>
<keyword evidence="5 8" id="KW-0812">Transmembrane</keyword>
<dbReference type="InterPro" id="IPR044880">
    <property type="entry name" value="NCX_ion-bd_dom_sf"/>
</dbReference>
<proteinExistence type="predicted"/>
<keyword evidence="4" id="KW-0406">Ion transport</keyword>
<feature type="transmembrane region" description="Helical" evidence="8">
    <location>
        <begin position="292"/>
        <end position="311"/>
    </location>
</feature>
<accession>E4Y6Q3</accession>
<keyword evidence="2" id="KW-0813">Transport</keyword>
<feature type="transmembrane region" description="Helical" evidence="8">
    <location>
        <begin position="125"/>
        <end position="145"/>
    </location>
</feature>
<dbReference type="Proteomes" id="UP000011014">
    <property type="component" value="Unassembled WGS sequence"/>
</dbReference>
<keyword evidence="3" id="KW-0050">Antiport</keyword>
<dbReference type="AlphaFoldDB" id="E4Y6Q3"/>
<evidence type="ECO:0000256" key="2">
    <source>
        <dbReference type="ARBA" id="ARBA00022448"/>
    </source>
</evidence>
<dbReference type="Gene3D" id="1.20.1420.30">
    <property type="entry name" value="NCX, central ion-binding region"/>
    <property type="match status" value="1"/>
</dbReference>
<keyword evidence="6 8" id="KW-1133">Transmembrane helix</keyword>
<reference evidence="10" key="1">
    <citation type="journal article" date="2010" name="Science">
        <title>Plasticity of animal genome architecture unmasked by rapid evolution of a pelagic tunicate.</title>
        <authorList>
            <person name="Denoeud F."/>
            <person name="Henriet S."/>
            <person name="Mungpakdee S."/>
            <person name="Aury J.M."/>
            <person name="Da Silva C."/>
            <person name="Brinkmann H."/>
            <person name="Mikhaleva J."/>
            <person name="Olsen L.C."/>
            <person name="Jubin C."/>
            <person name="Canestro C."/>
            <person name="Bouquet J.M."/>
            <person name="Danks G."/>
            <person name="Poulain J."/>
            <person name="Campsteijn C."/>
            <person name="Adamski M."/>
            <person name="Cross I."/>
            <person name="Yadetie F."/>
            <person name="Muffato M."/>
            <person name="Louis A."/>
            <person name="Butcher S."/>
            <person name="Tsagkogeorga G."/>
            <person name="Konrad A."/>
            <person name="Singh S."/>
            <person name="Jensen M.F."/>
            <person name="Cong E.H."/>
            <person name="Eikeseth-Otteraa H."/>
            <person name="Noel B."/>
            <person name="Anthouard V."/>
            <person name="Porcel B.M."/>
            <person name="Kachouri-Lafond R."/>
            <person name="Nishino A."/>
            <person name="Ugolini M."/>
            <person name="Chourrout P."/>
            <person name="Nishida H."/>
            <person name="Aasland R."/>
            <person name="Huzurbazar S."/>
            <person name="Westhof E."/>
            <person name="Delsuc F."/>
            <person name="Lehrach H."/>
            <person name="Reinhardt R."/>
            <person name="Weissenbach J."/>
            <person name="Roy S.W."/>
            <person name="Artiguenave F."/>
            <person name="Postlethwait J.H."/>
            <person name="Manak J.R."/>
            <person name="Thompson E.M."/>
            <person name="Jaillon O."/>
            <person name="Du Pasquier L."/>
            <person name="Boudinot P."/>
            <person name="Liberles D.A."/>
            <person name="Volff J.N."/>
            <person name="Philippe H."/>
            <person name="Lenhard B."/>
            <person name="Roest Crollius H."/>
            <person name="Wincker P."/>
            <person name="Chourrout D."/>
        </authorList>
    </citation>
    <scope>NUCLEOTIDE SEQUENCE [LARGE SCALE GENOMIC DNA]</scope>
</reference>
<feature type="transmembrane region" description="Helical" evidence="8">
    <location>
        <begin position="181"/>
        <end position="199"/>
    </location>
</feature>
<evidence type="ECO:0000256" key="6">
    <source>
        <dbReference type="ARBA" id="ARBA00022989"/>
    </source>
</evidence>
<evidence type="ECO:0000256" key="8">
    <source>
        <dbReference type="SAM" id="Phobius"/>
    </source>
</evidence>
<feature type="transmembrane region" description="Helical" evidence="8">
    <location>
        <begin position="318"/>
        <end position="344"/>
    </location>
</feature>
<dbReference type="EMBL" id="FN654298">
    <property type="protein sequence ID" value="CBY31303.1"/>
    <property type="molecule type" value="Genomic_DNA"/>
</dbReference>
<dbReference type="GO" id="GO:0006874">
    <property type="term" value="P:intracellular calcium ion homeostasis"/>
    <property type="evidence" value="ECO:0007669"/>
    <property type="project" value="TreeGrafter"/>
</dbReference>
<evidence type="ECO:0000256" key="3">
    <source>
        <dbReference type="ARBA" id="ARBA00022449"/>
    </source>
</evidence>
<dbReference type="InterPro" id="IPR051359">
    <property type="entry name" value="CaCA_antiporter"/>
</dbReference>
<feature type="domain" description="Sodium/calcium exchanger membrane region" evidence="9">
    <location>
        <begin position="187"/>
        <end position="336"/>
    </location>
</feature>
<protein>
    <recommendedName>
        <fullName evidence="9">Sodium/calcium exchanger membrane region domain-containing protein</fullName>
    </recommendedName>
</protein>
<dbReference type="PANTHER" id="PTHR12266">
    <property type="entry name" value="NA+/CA2+ K+ INDEPENDENT EXCHANGER"/>
    <property type="match status" value="1"/>
</dbReference>
<evidence type="ECO:0000256" key="1">
    <source>
        <dbReference type="ARBA" id="ARBA00004141"/>
    </source>
</evidence>
<dbReference type="Pfam" id="PF01699">
    <property type="entry name" value="Na_Ca_ex"/>
    <property type="match status" value="1"/>
</dbReference>
<organism evidence="10">
    <name type="scientific">Oikopleura dioica</name>
    <name type="common">Tunicate</name>
    <dbReference type="NCBI Taxonomy" id="34765"/>
    <lineage>
        <taxon>Eukaryota</taxon>
        <taxon>Metazoa</taxon>
        <taxon>Chordata</taxon>
        <taxon>Tunicata</taxon>
        <taxon>Appendicularia</taxon>
        <taxon>Copelata</taxon>
        <taxon>Oikopleuridae</taxon>
        <taxon>Oikopleura</taxon>
    </lineage>
</organism>